<organism evidence="2 3">
    <name type="scientific">Elysia crispata</name>
    <name type="common">lettuce slug</name>
    <dbReference type="NCBI Taxonomy" id="231223"/>
    <lineage>
        <taxon>Eukaryota</taxon>
        <taxon>Metazoa</taxon>
        <taxon>Spiralia</taxon>
        <taxon>Lophotrochozoa</taxon>
        <taxon>Mollusca</taxon>
        <taxon>Gastropoda</taxon>
        <taxon>Heterobranchia</taxon>
        <taxon>Euthyneura</taxon>
        <taxon>Panpulmonata</taxon>
        <taxon>Sacoglossa</taxon>
        <taxon>Placobranchoidea</taxon>
        <taxon>Plakobranchidae</taxon>
        <taxon>Elysia</taxon>
    </lineage>
</organism>
<evidence type="ECO:0000313" key="2">
    <source>
        <dbReference type="EMBL" id="KAK3790698.1"/>
    </source>
</evidence>
<gene>
    <name evidence="2" type="ORF">RRG08_038190</name>
</gene>
<feature type="region of interest" description="Disordered" evidence="1">
    <location>
        <begin position="1"/>
        <end position="23"/>
    </location>
</feature>
<evidence type="ECO:0000256" key="1">
    <source>
        <dbReference type="SAM" id="MobiDB-lite"/>
    </source>
</evidence>
<keyword evidence="3" id="KW-1185">Reference proteome</keyword>
<evidence type="ECO:0000313" key="3">
    <source>
        <dbReference type="Proteomes" id="UP001283361"/>
    </source>
</evidence>
<reference evidence="2" key="1">
    <citation type="journal article" date="2023" name="G3 (Bethesda)">
        <title>A reference genome for the long-term kleptoplast-retaining sea slug Elysia crispata morphotype clarki.</title>
        <authorList>
            <person name="Eastman K.E."/>
            <person name="Pendleton A.L."/>
            <person name="Shaikh M.A."/>
            <person name="Suttiyut T."/>
            <person name="Ogas R."/>
            <person name="Tomko P."/>
            <person name="Gavelis G."/>
            <person name="Widhalm J.R."/>
            <person name="Wisecaver J.H."/>
        </authorList>
    </citation>
    <scope>NUCLEOTIDE SEQUENCE</scope>
    <source>
        <strain evidence="2">ECLA1</strain>
    </source>
</reference>
<comment type="caution">
    <text evidence="2">The sequence shown here is derived from an EMBL/GenBank/DDBJ whole genome shotgun (WGS) entry which is preliminary data.</text>
</comment>
<feature type="region of interest" description="Disordered" evidence="1">
    <location>
        <begin position="101"/>
        <end position="130"/>
    </location>
</feature>
<dbReference type="AlphaFoldDB" id="A0AAE1AN20"/>
<dbReference type="EMBL" id="JAWDGP010001519">
    <property type="protein sequence ID" value="KAK3790698.1"/>
    <property type="molecule type" value="Genomic_DNA"/>
</dbReference>
<proteinExistence type="predicted"/>
<name>A0AAE1AN20_9GAST</name>
<sequence>MGRRYHRSSRIEKKRSRPSGLSIWRDNLHGSCDKEKVRYGGQPWSAVSLCPDTALPCSSPKVGVNRREIACPASQVSTVPQRSEVHSGQAIHGKVQHAENVHGSATSKGARRRVKGKAPGQHPPIVAVTN</sequence>
<dbReference type="Proteomes" id="UP001283361">
    <property type="component" value="Unassembled WGS sequence"/>
</dbReference>
<accession>A0AAE1AN20</accession>
<protein>
    <submittedName>
        <fullName evidence="2">Uncharacterized protein</fullName>
    </submittedName>
</protein>
<feature type="compositionally biased region" description="Basic residues" evidence="1">
    <location>
        <begin position="1"/>
        <end position="17"/>
    </location>
</feature>